<dbReference type="GO" id="GO:0043041">
    <property type="term" value="P:amino acid activation for nonribosomal peptide biosynthetic process"/>
    <property type="evidence" value="ECO:0007669"/>
    <property type="project" value="TreeGrafter"/>
</dbReference>
<dbReference type="Gene3D" id="2.30.38.10">
    <property type="entry name" value="Luciferase, Domain 3"/>
    <property type="match status" value="1"/>
</dbReference>
<evidence type="ECO:0000256" key="7">
    <source>
        <dbReference type="ARBA" id="ARBA00023194"/>
    </source>
</evidence>
<evidence type="ECO:0000259" key="9">
    <source>
        <dbReference type="PROSITE" id="PS50075"/>
    </source>
</evidence>
<dbReference type="FunFam" id="3.40.50.980:FF:000001">
    <property type="entry name" value="Non-ribosomal peptide synthetase"/>
    <property type="match status" value="1"/>
</dbReference>
<dbReference type="PANTHER" id="PTHR45527:SF1">
    <property type="entry name" value="FATTY ACID SYNTHASE"/>
    <property type="match status" value="1"/>
</dbReference>
<evidence type="ECO:0000256" key="6">
    <source>
        <dbReference type="ARBA" id="ARBA00022737"/>
    </source>
</evidence>
<dbReference type="PROSITE" id="PS00455">
    <property type="entry name" value="AMP_BINDING"/>
    <property type="match status" value="1"/>
</dbReference>
<dbReference type="SUPFAM" id="SSF47336">
    <property type="entry name" value="ACP-like"/>
    <property type="match status" value="1"/>
</dbReference>
<keyword evidence="6" id="KW-0677">Repeat</keyword>
<dbReference type="Gene3D" id="3.30.559.10">
    <property type="entry name" value="Chloramphenicol acetyltransferase-like domain"/>
    <property type="match status" value="1"/>
</dbReference>
<evidence type="ECO:0000313" key="10">
    <source>
        <dbReference type="EMBL" id="MVP01211.1"/>
    </source>
</evidence>
<keyword evidence="3" id="KW-0596">Phosphopantetheine</keyword>
<dbReference type="GO" id="GO:0005737">
    <property type="term" value="C:cytoplasm"/>
    <property type="evidence" value="ECO:0007669"/>
    <property type="project" value="TreeGrafter"/>
</dbReference>
<dbReference type="Proteomes" id="UP000490800">
    <property type="component" value="Unassembled WGS sequence"/>
</dbReference>
<dbReference type="GO" id="GO:0008610">
    <property type="term" value="P:lipid biosynthetic process"/>
    <property type="evidence" value="ECO:0007669"/>
    <property type="project" value="UniProtKB-ARBA"/>
</dbReference>
<keyword evidence="7" id="KW-0045">Antibiotic biosynthesis</keyword>
<accession>A0A7X3FK78</accession>
<dbReference type="NCBIfam" id="TIGR01733">
    <property type="entry name" value="AA-adenyl-dom"/>
    <property type="match status" value="1"/>
</dbReference>
<dbReference type="Gene3D" id="3.40.50.980">
    <property type="match status" value="2"/>
</dbReference>
<sequence length="1249" mass="141581">MRQEQSHKIDKSNVEDILALTPTQEGMLFHHVSSQDKGYYVQQLSVTIAGDLCSRTFQKAWDTVIHNNEMLRTVYRWVKLERPVQIVLKSHEIMVVEHDFSHCTPEESKKLAQAIKDKGRQLLPDLEREPFRITLCKLGSSTCDMILTWHHILFDGWSNGILLKEFLDAYRALASGNDPIVPEKSKFKQFIKWQSTQDKAPQELFWKEYLHGLEERTSLPESQENRNLSDPSAAGKFISVLTESETEDISRFVSRHELTLASLIYTTWGVLLSKYNQSDDVMFGTTVSGRVPHIQAIENMVGMFINTIPLRFQSEPDGRVQDVLRNVNGQLQKREEFENTPLQDIGSYSGLGNHEPLFNSIVVLENYPLDSSIQGDEALKLMHYQMHETTHYGLTLGVQTSGPLELDFSYDPALFSSCTVERMAGHFKRILKQMISQSDMRLRDIVVLTPEEQNQILTEFNSSPASAPSELMHRLFERQAELTPDQTAVTFNGASCTYREINERSNRLARYLRHQGVQPDQLVAIVMERSDAFIVAVLAVMKAGGAYVPIDHEYSQGRIEYILQDSQAEVLLIQAGLADAVSFEGRIILADSEEINTCNPANLENLNSPEHAAYIIYTSGSTGNPKGVVVEHRNLLAYVQAFQREFRLSSRDVFLQQASCSFDVFIEEVYPVLAAGGGIVIATRMDVMDIRRLNQLMQAHQVTMVSCSPLLLNELNKQPGMNSVHTYISGGDILKPEYTSELIKRAKIYNTYGPTEATVCATYYRCTSSLAKNIPIGRPIFNYQVYILDVNDNLLPIGIPGEICIGGNGVARGYLNQPDLTARKFAASPYLPGGRMYRTGDVGKWLPDGNIQFAGRNDEQIKIRGFRIEPGEVEHGLQTHAEIEEAVVLPVDDANGSKCLAAYMKTSRELAASEVRNYLSERLPHYMIPSLFYRIDAIPKTMNGKVDKKVLMQCNHPLDNGWEEESTANDTEDKIRSVWKDVLKVNNVGLHDNFFDIGGNSILLMQMHAKLEKEYSWGTQIVDLFSHTSIHKLAQWIDQKDRKLNESVFVQYQALPESYFERNMQASGAGVMRFHLPLAIREKLRLIARDNRVEEFDLLLAMMIYLLSELNGEKTAIVQCLQTNGEKVVPLQIDLAEMNNFEQLFTVVHKKRIHEIEQTYALKDTGMIHLSKEKHAILPFVSNNSDVSVDAAFLEIYDIALSFDEDPNEQPLAVTCKFNDKRIKKEAMNMFIKGYLDLIQQLTKSHVMS</sequence>
<protein>
    <submittedName>
        <fullName evidence="10">Amino acid adenylation domain-containing protein</fullName>
    </submittedName>
</protein>
<dbReference type="RefSeq" id="WP_157337384.1">
    <property type="nucleotide sequence ID" value="NZ_RHLK01000010.1"/>
</dbReference>
<comment type="similarity">
    <text evidence="2">Belongs to the ATP-dependent AMP-binding enzyme family.</text>
</comment>
<evidence type="ECO:0000256" key="5">
    <source>
        <dbReference type="ARBA" id="ARBA00022598"/>
    </source>
</evidence>
<dbReference type="InterPro" id="IPR036736">
    <property type="entry name" value="ACP-like_sf"/>
</dbReference>
<dbReference type="GO" id="GO:0016874">
    <property type="term" value="F:ligase activity"/>
    <property type="evidence" value="ECO:0007669"/>
    <property type="project" value="UniProtKB-KW"/>
</dbReference>
<feature type="domain" description="Carrier" evidence="9">
    <location>
        <begin position="966"/>
        <end position="1041"/>
    </location>
</feature>
<dbReference type="AlphaFoldDB" id="A0A7X3FK78"/>
<evidence type="ECO:0000256" key="3">
    <source>
        <dbReference type="ARBA" id="ARBA00022450"/>
    </source>
</evidence>
<keyword evidence="5" id="KW-0436">Ligase</keyword>
<dbReference type="FunFam" id="3.40.50.12780:FF:000012">
    <property type="entry name" value="Non-ribosomal peptide synthetase"/>
    <property type="match status" value="1"/>
</dbReference>
<organism evidence="10 11">
    <name type="scientific">Paenibacillus lutrae</name>
    <dbReference type="NCBI Taxonomy" id="2078573"/>
    <lineage>
        <taxon>Bacteria</taxon>
        <taxon>Bacillati</taxon>
        <taxon>Bacillota</taxon>
        <taxon>Bacilli</taxon>
        <taxon>Bacillales</taxon>
        <taxon>Paenibacillaceae</taxon>
        <taxon>Paenibacillus</taxon>
    </lineage>
</organism>
<dbReference type="InterPro" id="IPR045851">
    <property type="entry name" value="AMP-bd_C_sf"/>
</dbReference>
<dbReference type="EMBL" id="RHLK01000010">
    <property type="protein sequence ID" value="MVP01211.1"/>
    <property type="molecule type" value="Genomic_DNA"/>
</dbReference>
<dbReference type="Pfam" id="PF13193">
    <property type="entry name" value="AMP-binding_C"/>
    <property type="match status" value="1"/>
</dbReference>
<dbReference type="Gene3D" id="3.30.300.30">
    <property type="match status" value="1"/>
</dbReference>
<dbReference type="Gene3D" id="3.30.559.30">
    <property type="entry name" value="Nonribosomal peptide synthetase, condensation domain"/>
    <property type="match status" value="2"/>
</dbReference>
<dbReference type="InterPro" id="IPR025110">
    <property type="entry name" value="AMP-bd_C"/>
</dbReference>
<evidence type="ECO:0000256" key="4">
    <source>
        <dbReference type="ARBA" id="ARBA00022553"/>
    </source>
</evidence>
<name>A0A7X3FK78_9BACL</name>
<dbReference type="GO" id="GO:0031177">
    <property type="term" value="F:phosphopantetheine binding"/>
    <property type="evidence" value="ECO:0007669"/>
    <property type="project" value="TreeGrafter"/>
</dbReference>
<dbReference type="InterPro" id="IPR009081">
    <property type="entry name" value="PP-bd_ACP"/>
</dbReference>
<keyword evidence="11" id="KW-1185">Reference proteome</keyword>
<dbReference type="Pfam" id="PF00668">
    <property type="entry name" value="Condensation"/>
    <property type="match status" value="1"/>
</dbReference>
<evidence type="ECO:0000256" key="1">
    <source>
        <dbReference type="ARBA" id="ARBA00001957"/>
    </source>
</evidence>
<dbReference type="Gene3D" id="1.10.1200.10">
    <property type="entry name" value="ACP-like"/>
    <property type="match status" value="1"/>
</dbReference>
<dbReference type="InterPro" id="IPR000873">
    <property type="entry name" value="AMP-dep_synth/lig_dom"/>
</dbReference>
<dbReference type="PROSITE" id="PS50075">
    <property type="entry name" value="CARRIER"/>
    <property type="match status" value="1"/>
</dbReference>
<keyword evidence="4" id="KW-0597">Phosphoprotein</keyword>
<dbReference type="GO" id="GO:0044550">
    <property type="term" value="P:secondary metabolite biosynthetic process"/>
    <property type="evidence" value="ECO:0007669"/>
    <property type="project" value="TreeGrafter"/>
</dbReference>
<keyword evidence="8" id="KW-0511">Multifunctional enzyme</keyword>
<evidence type="ECO:0000256" key="8">
    <source>
        <dbReference type="ARBA" id="ARBA00023268"/>
    </source>
</evidence>
<dbReference type="SUPFAM" id="SSF52777">
    <property type="entry name" value="CoA-dependent acyltransferases"/>
    <property type="match status" value="3"/>
</dbReference>
<dbReference type="OrthoDB" id="9765680at2"/>
<proteinExistence type="inferred from homology"/>
<dbReference type="Pfam" id="PF00550">
    <property type="entry name" value="PP-binding"/>
    <property type="match status" value="1"/>
</dbReference>
<evidence type="ECO:0000256" key="2">
    <source>
        <dbReference type="ARBA" id="ARBA00006432"/>
    </source>
</evidence>
<dbReference type="GO" id="GO:0017000">
    <property type="term" value="P:antibiotic biosynthetic process"/>
    <property type="evidence" value="ECO:0007669"/>
    <property type="project" value="UniProtKB-KW"/>
</dbReference>
<dbReference type="InterPro" id="IPR001242">
    <property type="entry name" value="Condensation_dom"/>
</dbReference>
<dbReference type="SUPFAM" id="SSF56801">
    <property type="entry name" value="Acetyl-CoA synthetase-like"/>
    <property type="match status" value="1"/>
</dbReference>
<comment type="caution">
    <text evidence="10">The sequence shown here is derived from an EMBL/GenBank/DDBJ whole genome shotgun (WGS) entry which is preliminary data.</text>
</comment>
<dbReference type="InterPro" id="IPR010071">
    <property type="entry name" value="AA_adenyl_dom"/>
</dbReference>
<dbReference type="Pfam" id="PF00501">
    <property type="entry name" value="AMP-binding"/>
    <property type="match status" value="1"/>
</dbReference>
<gene>
    <name evidence="10" type="ORF">EDM21_17070</name>
</gene>
<dbReference type="FunFam" id="2.30.38.10:FF:000001">
    <property type="entry name" value="Non-ribosomal peptide synthetase PvdI"/>
    <property type="match status" value="1"/>
</dbReference>
<reference evidence="10 11" key="1">
    <citation type="journal article" date="2019" name="Microorganisms">
        <title>Paenibacillus lutrae sp. nov., A Chitinolytic Species Isolated from A River Otter in Castril Natural Park, Granada, Spain.</title>
        <authorList>
            <person name="Rodriguez M."/>
            <person name="Reina J.C."/>
            <person name="Bejar V."/>
            <person name="Llamas I."/>
        </authorList>
    </citation>
    <scope>NUCLEOTIDE SEQUENCE [LARGE SCALE GENOMIC DNA]</scope>
    <source>
        <strain evidence="10 11">N10</strain>
    </source>
</reference>
<comment type="cofactor">
    <cofactor evidence="1">
        <name>pantetheine 4'-phosphate</name>
        <dbReference type="ChEBI" id="CHEBI:47942"/>
    </cofactor>
</comment>
<dbReference type="PANTHER" id="PTHR45527">
    <property type="entry name" value="NONRIBOSOMAL PEPTIDE SYNTHETASE"/>
    <property type="match status" value="1"/>
</dbReference>
<dbReference type="CDD" id="cd05930">
    <property type="entry name" value="A_NRPS"/>
    <property type="match status" value="1"/>
</dbReference>
<evidence type="ECO:0000313" key="11">
    <source>
        <dbReference type="Proteomes" id="UP000490800"/>
    </source>
</evidence>
<dbReference type="InterPro" id="IPR020845">
    <property type="entry name" value="AMP-binding_CS"/>
</dbReference>
<dbReference type="InterPro" id="IPR023213">
    <property type="entry name" value="CAT-like_dom_sf"/>
</dbReference>